<proteinExistence type="predicted"/>
<dbReference type="AlphaFoldDB" id="A0A917SG84"/>
<dbReference type="InterPro" id="IPR006439">
    <property type="entry name" value="HAD-SF_hydro_IA"/>
</dbReference>
<dbReference type="EMBL" id="BMMZ01000015">
    <property type="protein sequence ID" value="GGL80567.1"/>
    <property type="molecule type" value="Genomic_DNA"/>
</dbReference>
<name>A0A917SG84_9ACTN</name>
<evidence type="ECO:0000313" key="2">
    <source>
        <dbReference type="Proteomes" id="UP000613840"/>
    </source>
</evidence>
<dbReference type="RefSeq" id="WP_229670510.1">
    <property type="nucleotide sequence ID" value="NZ_BMMZ01000015.1"/>
</dbReference>
<dbReference type="NCBIfam" id="TIGR01549">
    <property type="entry name" value="HAD-SF-IA-v1"/>
    <property type="match status" value="1"/>
</dbReference>
<dbReference type="Gene3D" id="1.10.150.720">
    <property type="entry name" value="Haloacid dehalogenase-like hydrolase"/>
    <property type="match status" value="1"/>
</dbReference>
<dbReference type="Gene3D" id="3.40.50.1000">
    <property type="entry name" value="HAD superfamily/HAD-like"/>
    <property type="match status" value="1"/>
</dbReference>
<comment type="caution">
    <text evidence="1">The sequence shown here is derived from an EMBL/GenBank/DDBJ whole genome shotgun (WGS) entry which is preliminary data.</text>
</comment>
<dbReference type="Proteomes" id="UP000613840">
    <property type="component" value="Unassembled WGS sequence"/>
</dbReference>
<dbReference type="InterPro" id="IPR036412">
    <property type="entry name" value="HAD-like_sf"/>
</dbReference>
<dbReference type="PANTHER" id="PTHR46649:SF5">
    <property type="entry name" value="F14L17.7 PROTEIN"/>
    <property type="match status" value="1"/>
</dbReference>
<sequence>MQSEGSANRVVFWDFDGTLARRRGMWSGALVDALALLGPTTVTAEDLKPGLADGFPWHRPDEVVEVTDATGWWQRLAPVLVRAYRAAGVPAKSAHAAAARVATQFYRADAWELIDGATAALGLTRENGYRNVILSNHGPELAELVAALGLDRWIDLVITSALVGAEKPNPRIFRHALRVSDAGSDCWMVGDNPAADVQGARAVGIRAILADGAYADARGVTVVEAAHQIVGRSGSSSGPGHVRMRDGIADA</sequence>
<accession>A0A917SG84</accession>
<evidence type="ECO:0000313" key="1">
    <source>
        <dbReference type="EMBL" id="GGL80567.1"/>
    </source>
</evidence>
<gene>
    <name evidence="1" type="ORF">GCM10011575_43550</name>
</gene>
<reference evidence="1" key="1">
    <citation type="journal article" date="2014" name="Int. J. Syst. Evol. Microbiol.">
        <title>Complete genome sequence of Corynebacterium casei LMG S-19264T (=DSM 44701T), isolated from a smear-ripened cheese.</title>
        <authorList>
            <consortium name="US DOE Joint Genome Institute (JGI-PGF)"/>
            <person name="Walter F."/>
            <person name="Albersmeier A."/>
            <person name="Kalinowski J."/>
            <person name="Ruckert C."/>
        </authorList>
    </citation>
    <scope>NUCLEOTIDE SEQUENCE</scope>
    <source>
        <strain evidence="1">CGMCC 4.7306</strain>
    </source>
</reference>
<dbReference type="Pfam" id="PF00702">
    <property type="entry name" value="Hydrolase"/>
    <property type="match status" value="1"/>
</dbReference>
<dbReference type="SUPFAM" id="SSF56784">
    <property type="entry name" value="HAD-like"/>
    <property type="match status" value="1"/>
</dbReference>
<keyword evidence="2" id="KW-1185">Reference proteome</keyword>
<evidence type="ECO:0008006" key="3">
    <source>
        <dbReference type="Google" id="ProtNLM"/>
    </source>
</evidence>
<protein>
    <recommendedName>
        <fullName evidence="3">Hydrolase of the HAD superfamily</fullName>
    </recommendedName>
</protein>
<reference evidence="1" key="2">
    <citation type="submission" date="2020-09" db="EMBL/GenBank/DDBJ databases">
        <authorList>
            <person name="Sun Q."/>
            <person name="Zhou Y."/>
        </authorList>
    </citation>
    <scope>NUCLEOTIDE SEQUENCE</scope>
    <source>
        <strain evidence="1">CGMCC 4.7306</strain>
    </source>
</reference>
<organism evidence="1 2">
    <name type="scientific">Microlunatus endophyticus</name>
    <dbReference type="NCBI Taxonomy" id="1716077"/>
    <lineage>
        <taxon>Bacteria</taxon>
        <taxon>Bacillati</taxon>
        <taxon>Actinomycetota</taxon>
        <taxon>Actinomycetes</taxon>
        <taxon>Propionibacteriales</taxon>
        <taxon>Propionibacteriaceae</taxon>
        <taxon>Microlunatus</taxon>
    </lineage>
</organism>
<dbReference type="InterPro" id="IPR023214">
    <property type="entry name" value="HAD_sf"/>
</dbReference>
<dbReference type="InterPro" id="IPR044924">
    <property type="entry name" value="HAD-SF_hydro_IA_REG-2-like_cap"/>
</dbReference>
<dbReference type="SFLD" id="SFLDG01129">
    <property type="entry name" value="C1.5:_HAD__Beta-PGM__Phosphata"/>
    <property type="match status" value="1"/>
</dbReference>
<dbReference type="PANTHER" id="PTHR46649">
    <property type="match status" value="1"/>
</dbReference>
<dbReference type="SFLD" id="SFLDS00003">
    <property type="entry name" value="Haloacid_Dehalogenase"/>
    <property type="match status" value="1"/>
</dbReference>